<comment type="caution">
    <text evidence="3">The sequence shown here is derived from an EMBL/GenBank/DDBJ whole genome shotgun (WGS) entry which is preliminary data.</text>
</comment>
<reference evidence="3 4" key="1">
    <citation type="submission" date="2023-05" db="EMBL/GenBank/DDBJ databases">
        <title>Sequencing and Assembly of Streptomyces sp. NP73.</title>
        <authorList>
            <person name="Konwar A.N."/>
            <person name="Saikia K."/>
            <person name="Thakur D."/>
        </authorList>
    </citation>
    <scope>NUCLEOTIDE SEQUENCE [LARGE SCALE GENOMIC DNA]</scope>
    <source>
        <strain evidence="3 4">NP73</strain>
    </source>
</reference>
<protein>
    <recommendedName>
        <fullName evidence="5">Secreted protein</fullName>
    </recommendedName>
</protein>
<feature type="region of interest" description="Disordered" evidence="1">
    <location>
        <begin position="30"/>
        <end position="67"/>
    </location>
</feature>
<accession>A0ABT7GST9</accession>
<evidence type="ECO:0000256" key="1">
    <source>
        <dbReference type="SAM" id="MobiDB-lite"/>
    </source>
</evidence>
<proteinExistence type="predicted"/>
<evidence type="ECO:0000313" key="4">
    <source>
        <dbReference type="Proteomes" id="UP001223390"/>
    </source>
</evidence>
<organism evidence="3 4">
    <name type="scientific">Streptomyces katrae</name>
    <dbReference type="NCBI Taxonomy" id="68223"/>
    <lineage>
        <taxon>Bacteria</taxon>
        <taxon>Bacillati</taxon>
        <taxon>Actinomycetota</taxon>
        <taxon>Actinomycetes</taxon>
        <taxon>Kitasatosporales</taxon>
        <taxon>Streptomycetaceae</taxon>
        <taxon>Streptomyces</taxon>
    </lineage>
</organism>
<dbReference type="EMBL" id="JASITI010000011">
    <property type="protein sequence ID" value="MDK9496326.1"/>
    <property type="molecule type" value="Genomic_DNA"/>
</dbReference>
<feature type="chain" id="PRO_5045408336" description="Secreted protein" evidence="2">
    <location>
        <begin position="29"/>
        <end position="196"/>
    </location>
</feature>
<feature type="compositionally biased region" description="Polar residues" evidence="1">
    <location>
        <begin position="41"/>
        <end position="64"/>
    </location>
</feature>
<keyword evidence="4" id="KW-1185">Reference proteome</keyword>
<keyword evidence="2" id="KW-0732">Signal</keyword>
<evidence type="ECO:0000313" key="3">
    <source>
        <dbReference type="EMBL" id="MDK9496326.1"/>
    </source>
</evidence>
<dbReference type="RefSeq" id="WP_285341864.1">
    <property type="nucleotide sequence ID" value="NZ_JASITI010000011.1"/>
</dbReference>
<name>A0ABT7GST9_9ACTN</name>
<feature type="signal peptide" evidence="2">
    <location>
        <begin position="1"/>
        <end position="28"/>
    </location>
</feature>
<sequence>MSTRHSVKVRGGVAAVAAVVLAITVAGCGGGSDDKPKAAQDPSSTTTQGDAPKSQAPSGGSKPTPTVVLATANGEAGMTLTINRAARDAGGFLTVEGQLKNTGTAPYVNTAPWRGNELNSSGVSVAGVTLVDKAGKKRYYVLRDTDGRCLCTTGLAIIEPGQSVPFFAQFPAPPAATMEVEMSLPTFATATVKLSG</sequence>
<dbReference type="PROSITE" id="PS51257">
    <property type="entry name" value="PROKAR_LIPOPROTEIN"/>
    <property type="match status" value="1"/>
</dbReference>
<dbReference type="Proteomes" id="UP001223390">
    <property type="component" value="Unassembled WGS sequence"/>
</dbReference>
<evidence type="ECO:0008006" key="5">
    <source>
        <dbReference type="Google" id="ProtNLM"/>
    </source>
</evidence>
<evidence type="ECO:0000256" key="2">
    <source>
        <dbReference type="SAM" id="SignalP"/>
    </source>
</evidence>
<gene>
    <name evidence="3" type="ORF">QEZ40_000775</name>
</gene>